<dbReference type="EMBL" id="JAARRM010000002">
    <property type="protein sequence ID" value="MBC1521338.1"/>
    <property type="molecule type" value="Genomic_DNA"/>
</dbReference>
<dbReference type="Proteomes" id="UP000559885">
    <property type="component" value="Unassembled WGS sequence"/>
</dbReference>
<sequence>MELTRIEKQPLNITTFMILIIIFPLIDFLNGFFLSSYIPIPIGVIFRFVFFTFLFIMILVETIPKTNLSLFTFLFLSGNVCIFLFQSLLLQNSFSWILSDLAIFIKYFLWVLIPYYIYQRKKFFQTLDYEKMFIVISVLFTTLLIIPYLLGVGYQTYENSDAGYKGFFFANNDTSFAFIVSITFTAKALVQQIQRKWGAHLFFLLLLYTGNVLCFLLVSTKTGIIYGACITSIILFQLLFIVKYRSTCHKVFVWLTSLSFMGWIILRGVFYVKRMIAGTYERIVYFYYLYDGDLVRLLSSSRSDFLEGGFIRFLESPYPTFTMLFGQGFEYRLQHFGRLGLIEMDFFDAFFGLGLLGILLLVLLVGYYASLAMKKKSLSIYSYLLIVSLLYSFFAGHVLFSALSSTLLGLICGGIILLKKE</sequence>
<feature type="transmembrane region" description="Helical" evidence="1">
    <location>
        <begin position="378"/>
        <end position="394"/>
    </location>
</feature>
<reference evidence="2 3" key="1">
    <citation type="submission" date="2020-03" db="EMBL/GenBank/DDBJ databases">
        <title>Soil Listeria distribution.</title>
        <authorList>
            <person name="Liao J."/>
            <person name="Wiedmann M."/>
        </authorList>
    </citation>
    <scope>NUCLEOTIDE SEQUENCE [LARGE SCALE GENOMIC DNA]</scope>
    <source>
        <strain evidence="2 3">FSL L7-1507</strain>
    </source>
</reference>
<comment type="caution">
    <text evidence="2">The sequence shown here is derived from an EMBL/GenBank/DDBJ whole genome shotgun (WGS) entry which is preliminary data.</text>
</comment>
<gene>
    <name evidence="2" type="ORF">HB912_06735</name>
</gene>
<dbReference type="RefSeq" id="WP_185373192.1">
    <property type="nucleotide sequence ID" value="NZ_JAARRM010000002.1"/>
</dbReference>
<feature type="transmembrane region" description="Helical" evidence="1">
    <location>
        <begin position="349"/>
        <end position="371"/>
    </location>
</feature>
<name>A0A841ZPR9_9LIST</name>
<dbReference type="AlphaFoldDB" id="A0A841ZPR9"/>
<accession>A0A841ZPR9</accession>
<evidence type="ECO:0000313" key="3">
    <source>
        <dbReference type="Proteomes" id="UP000559885"/>
    </source>
</evidence>
<protein>
    <submittedName>
        <fullName evidence="2">Uncharacterized protein</fullName>
    </submittedName>
</protein>
<proteinExistence type="predicted"/>
<organism evidence="2 3">
    <name type="scientific">Listeria aquatica</name>
    <dbReference type="NCBI Taxonomy" id="1494960"/>
    <lineage>
        <taxon>Bacteria</taxon>
        <taxon>Bacillati</taxon>
        <taxon>Bacillota</taxon>
        <taxon>Bacilli</taxon>
        <taxon>Bacillales</taxon>
        <taxon>Listeriaceae</taxon>
        <taxon>Listeria</taxon>
    </lineage>
</organism>
<feature type="transmembrane region" description="Helical" evidence="1">
    <location>
        <begin position="251"/>
        <end position="272"/>
    </location>
</feature>
<dbReference type="InterPro" id="IPR049504">
    <property type="entry name" value="O-antigen_lig"/>
</dbReference>
<keyword evidence="1" id="KW-1133">Transmembrane helix</keyword>
<feature type="transmembrane region" description="Helical" evidence="1">
    <location>
        <begin position="40"/>
        <end position="60"/>
    </location>
</feature>
<feature type="transmembrane region" description="Helical" evidence="1">
    <location>
        <begin position="224"/>
        <end position="244"/>
    </location>
</feature>
<dbReference type="Pfam" id="PF13425">
    <property type="entry name" value="O-antigen_lig"/>
    <property type="match status" value="1"/>
</dbReference>
<feature type="transmembrane region" description="Helical" evidence="1">
    <location>
        <begin position="400"/>
        <end position="418"/>
    </location>
</feature>
<feature type="transmembrane region" description="Helical" evidence="1">
    <location>
        <begin position="197"/>
        <end position="218"/>
    </location>
</feature>
<feature type="transmembrane region" description="Helical" evidence="1">
    <location>
        <begin position="67"/>
        <end position="88"/>
    </location>
</feature>
<feature type="transmembrane region" description="Helical" evidence="1">
    <location>
        <begin position="94"/>
        <end position="113"/>
    </location>
</feature>
<feature type="transmembrane region" description="Helical" evidence="1">
    <location>
        <begin position="12"/>
        <end position="34"/>
    </location>
</feature>
<keyword evidence="1" id="KW-0812">Transmembrane</keyword>
<keyword evidence="1" id="KW-0472">Membrane</keyword>
<evidence type="ECO:0000313" key="2">
    <source>
        <dbReference type="EMBL" id="MBC1521338.1"/>
    </source>
</evidence>
<evidence type="ECO:0000256" key="1">
    <source>
        <dbReference type="SAM" id="Phobius"/>
    </source>
</evidence>
<feature type="transmembrane region" description="Helical" evidence="1">
    <location>
        <begin position="133"/>
        <end position="154"/>
    </location>
</feature>
<feature type="transmembrane region" description="Helical" evidence="1">
    <location>
        <begin position="174"/>
        <end position="190"/>
    </location>
</feature>